<reference evidence="2 3" key="1">
    <citation type="submission" date="2021-04" db="EMBL/GenBank/DDBJ databases">
        <authorList>
            <person name="De Guttry C."/>
            <person name="Zahm M."/>
            <person name="Klopp C."/>
            <person name="Cabau C."/>
            <person name="Louis A."/>
            <person name="Berthelot C."/>
            <person name="Parey E."/>
            <person name="Roest Crollius H."/>
            <person name="Montfort J."/>
            <person name="Robinson-Rechavi M."/>
            <person name="Bucao C."/>
            <person name="Bouchez O."/>
            <person name="Gislard M."/>
            <person name="Lluch J."/>
            <person name="Milhes M."/>
            <person name="Lampietro C."/>
            <person name="Lopez Roques C."/>
            <person name="Donnadieu C."/>
            <person name="Braasch I."/>
            <person name="Desvignes T."/>
            <person name="Postlethwait J."/>
            <person name="Bobe J."/>
            <person name="Wedekind C."/>
            <person name="Guiguen Y."/>
        </authorList>
    </citation>
    <scope>NUCLEOTIDE SEQUENCE [LARGE SCALE GENOMIC DNA]</scope>
    <source>
        <strain evidence="2">Cs_M1</strain>
        <tissue evidence="2">Blood</tissue>
    </source>
</reference>
<protein>
    <submittedName>
        <fullName evidence="2">Uncharacterized protein</fullName>
    </submittedName>
</protein>
<evidence type="ECO:0000313" key="2">
    <source>
        <dbReference type="EMBL" id="KAK6311177.1"/>
    </source>
</evidence>
<name>A0AAN8LF76_9TELE</name>
<proteinExistence type="predicted"/>
<gene>
    <name evidence="2" type="ORF">J4Q44_G00192320</name>
</gene>
<dbReference type="Proteomes" id="UP001356427">
    <property type="component" value="Unassembled WGS sequence"/>
</dbReference>
<feature type="region of interest" description="Disordered" evidence="1">
    <location>
        <begin position="89"/>
        <end position="116"/>
    </location>
</feature>
<comment type="caution">
    <text evidence="2">The sequence shown here is derived from an EMBL/GenBank/DDBJ whole genome shotgun (WGS) entry which is preliminary data.</text>
</comment>
<accession>A0AAN8LF76</accession>
<feature type="compositionally biased region" description="Polar residues" evidence="1">
    <location>
        <begin position="107"/>
        <end position="116"/>
    </location>
</feature>
<evidence type="ECO:0000313" key="3">
    <source>
        <dbReference type="Proteomes" id="UP001356427"/>
    </source>
</evidence>
<sequence>MTDFLDKRPAPLVANTASIGMMMLVLRRMVLTRPGVPQRNHRWMKILMKRSLTSLKILGTAVQTKNTAHSTTEEQVKIAMSFHPLRSTSVREAQHASLNGSAPKVTASGNGSLRTQ</sequence>
<feature type="compositionally biased region" description="Polar residues" evidence="1">
    <location>
        <begin position="89"/>
        <end position="100"/>
    </location>
</feature>
<dbReference type="AlphaFoldDB" id="A0AAN8LF76"/>
<dbReference type="EMBL" id="JAGTTL010000016">
    <property type="protein sequence ID" value="KAK6311177.1"/>
    <property type="molecule type" value="Genomic_DNA"/>
</dbReference>
<evidence type="ECO:0000256" key="1">
    <source>
        <dbReference type="SAM" id="MobiDB-lite"/>
    </source>
</evidence>
<organism evidence="2 3">
    <name type="scientific">Coregonus suidteri</name>
    <dbReference type="NCBI Taxonomy" id="861788"/>
    <lineage>
        <taxon>Eukaryota</taxon>
        <taxon>Metazoa</taxon>
        <taxon>Chordata</taxon>
        <taxon>Craniata</taxon>
        <taxon>Vertebrata</taxon>
        <taxon>Euteleostomi</taxon>
        <taxon>Actinopterygii</taxon>
        <taxon>Neopterygii</taxon>
        <taxon>Teleostei</taxon>
        <taxon>Protacanthopterygii</taxon>
        <taxon>Salmoniformes</taxon>
        <taxon>Salmonidae</taxon>
        <taxon>Coregoninae</taxon>
        <taxon>Coregonus</taxon>
    </lineage>
</organism>
<keyword evidence="3" id="KW-1185">Reference proteome</keyword>